<dbReference type="Gene3D" id="3.40.30.10">
    <property type="entry name" value="Glutaredoxin"/>
    <property type="match status" value="1"/>
</dbReference>
<protein>
    <recommendedName>
        <fullName evidence="2">Thioredoxin domain-containing protein</fullName>
    </recommendedName>
</protein>
<dbReference type="EMBL" id="UINC01010154">
    <property type="protein sequence ID" value="SVA45282.1"/>
    <property type="molecule type" value="Genomic_DNA"/>
</dbReference>
<dbReference type="SUPFAM" id="SSF52833">
    <property type="entry name" value="Thioredoxin-like"/>
    <property type="match status" value="1"/>
</dbReference>
<evidence type="ECO:0008006" key="2">
    <source>
        <dbReference type="Google" id="ProtNLM"/>
    </source>
</evidence>
<accession>A0A381VYJ2</accession>
<evidence type="ECO:0000313" key="1">
    <source>
        <dbReference type="EMBL" id="SVA45282.1"/>
    </source>
</evidence>
<dbReference type="InterPro" id="IPR036249">
    <property type="entry name" value="Thioredoxin-like_sf"/>
</dbReference>
<organism evidence="1">
    <name type="scientific">marine metagenome</name>
    <dbReference type="NCBI Taxonomy" id="408172"/>
    <lineage>
        <taxon>unclassified sequences</taxon>
        <taxon>metagenomes</taxon>
        <taxon>ecological metagenomes</taxon>
    </lineage>
</organism>
<sequence>MRKIVFILTILFLLQCAYSEETYDPSADALADIKSAIALAKETDKHVFVKVGGNWCGWCKLYAKFTKADEDIMRVMKDEYVFILLNWSTENKNPDAMSYLGNPQRFGFPVFVIIDGDGNVLHIQDSALLEEGKGYSKNHVMRFLSVWTADAVDPSRVSAE</sequence>
<proteinExistence type="predicted"/>
<dbReference type="AlphaFoldDB" id="A0A381VYJ2"/>
<reference evidence="1" key="1">
    <citation type="submission" date="2018-05" db="EMBL/GenBank/DDBJ databases">
        <authorList>
            <person name="Lanie J.A."/>
            <person name="Ng W.-L."/>
            <person name="Kazmierczak K.M."/>
            <person name="Andrzejewski T.M."/>
            <person name="Davidsen T.M."/>
            <person name="Wayne K.J."/>
            <person name="Tettelin H."/>
            <person name="Glass J.I."/>
            <person name="Rusch D."/>
            <person name="Podicherti R."/>
            <person name="Tsui H.-C.T."/>
            <person name="Winkler M.E."/>
        </authorList>
    </citation>
    <scope>NUCLEOTIDE SEQUENCE</scope>
</reference>
<name>A0A381VYJ2_9ZZZZ</name>
<dbReference type="Pfam" id="PF13899">
    <property type="entry name" value="Thioredoxin_7"/>
    <property type="match status" value="1"/>
</dbReference>
<gene>
    <name evidence="1" type="ORF">METZ01_LOCUS98136</name>
</gene>